<dbReference type="GO" id="GO:0006352">
    <property type="term" value="P:DNA-templated transcription initiation"/>
    <property type="evidence" value="ECO:0007669"/>
    <property type="project" value="InterPro"/>
</dbReference>
<organism evidence="6 7">
    <name type="scientific">Crateriforma conspicua</name>
    <dbReference type="NCBI Taxonomy" id="2527996"/>
    <lineage>
        <taxon>Bacteria</taxon>
        <taxon>Pseudomonadati</taxon>
        <taxon>Planctomycetota</taxon>
        <taxon>Planctomycetia</taxon>
        <taxon>Planctomycetales</taxon>
        <taxon>Planctomycetaceae</taxon>
        <taxon>Crateriforma</taxon>
    </lineage>
</organism>
<reference evidence="6 7" key="1">
    <citation type="submission" date="2019-02" db="EMBL/GenBank/DDBJ databases">
        <title>Deep-cultivation of Planctomycetes and their phenomic and genomic characterization uncovers novel biology.</title>
        <authorList>
            <person name="Wiegand S."/>
            <person name="Jogler M."/>
            <person name="Boedeker C."/>
            <person name="Pinto D."/>
            <person name="Vollmers J."/>
            <person name="Rivas-Marin E."/>
            <person name="Kohn T."/>
            <person name="Peeters S.H."/>
            <person name="Heuer A."/>
            <person name="Rast P."/>
            <person name="Oberbeckmann S."/>
            <person name="Bunk B."/>
            <person name="Jeske O."/>
            <person name="Meyerdierks A."/>
            <person name="Storesund J.E."/>
            <person name="Kallscheuer N."/>
            <person name="Luecker S."/>
            <person name="Lage O.M."/>
            <person name="Pohl T."/>
            <person name="Merkel B.J."/>
            <person name="Hornburger P."/>
            <person name="Mueller R.-W."/>
            <person name="Bruemmer F."/>
            <person name="Labrenz M."/>
            <person name="Spormann A.M."/>
            <person name="Op Den Camp H."/>
            <person name="Overmann J."/>
            <person name="Amann R."/>
            <person name="Jetten M.S.M."/>
            <person name="Mascher T."/>
            <person name="Medema M.H."/>
            <person name="Devos D.P."/>
            <person name="Kaster A.-K."/>
            <person name="Ovreas L."/>
            <person name="Rohde M."/>
            <person name="Galperin M.Y."/>
            <person name="Jogler C."/>
        </authorList>
    </citation>
    <scope>NUCLEOTIDE SEQUENCE [LARGE SCALE GENOMIC DNA]</scope>
    <source>
        <strain evidence="6 7">Pan14r</strain>
    </source>
</reference>
<comment type="caution">
    <text evidence="6">The sequence shown here is derived from an EMBL/GenBank/DDBJ whole genome shotgun (WGS) entry which is preliminary data.</text>
</comment>
<comment type="similarity">
    <text evidence="1">Belongs to the sigma-70 factor family. ECF subfamily.</text>
</comment>
<protein>
    <submittedName>
        <fullName evidence="6">RNA polymerase sigma factor</fullName>
    </submittedName>
</protein>
<evidence type="ECO:0000313" key="6">
    <source>
        <dbReference type="EMBL" id="TWT71230.1"/>
    </source>
</evidence>
<dbReference type="Gene3D" id="1.10.1740.10">
    <property type="match status" value="1"/>
</dbReference>
<sequence>MKKGRASRGRSLRFLRRGDYHCYWRPGAAPSPVSRHRHAPPKSSLRRRRIEASSLQSYRPVSLSEVDFRLLERCLAGAPQAWDKFVDRFLGLVIHVAHHTAQSRGLTLDRETEKDLVGEVFVVLLQNDRAVLRRFRRNCSLATYLAVIARRVIVRRLVSLQKQPPSVAGDQLDRQAAADTSIERVIDRDRVEQMILRLDPREADAVRMYHLEGKSYREIGQTVGMSENSIGSLLSRARQKLRDDSNRRDRTATESG</sequence>
<dbReference type="InterPro" id="IPR013325">
    <property type="entry name" value="RNA_pol_sigma_r2"/>
</dbReference>
<accession>A0A5C5Y7D7</accession>
<dbReference type="Gene3D" id="1.10.10.10">
    <property type="entry name" value="Winged helix-like DNA-binding domain superfamily/Winged helix DNA-binding domain"/>
    <property type="match status" value="1"/>
</dbReference>
<dbReference type="Pfam" id="PF08281">
    <property type="entry name" value="Sigma70_r4_2"/>
    <property type="match status" value="1"/>
</dbReference>
<evidence type="ECO:0000256" key="3">
    <source>
        <dbReference type="ARBA" id="ARBA00023082"/>
    </source>
</evidence>
<dbReference type="NCBIfam" id="TIGR02937">
    <property type="entry name" value="sigma70-ECF"/>
    <property type="match status" value="1"/>
</dbReference>
<dbReference type="PANTHER" id="PTHR43133:SF51">
    <property type="entry name" value="RNA POLYMERASE SIGMA FACTOR"/>
    <property type="match status" value="1"/>
</dbReference>
<dbReference type="InterPro" id="IPR013249">
    <property type="entry name" value="RNA_pol_sigma70_r4_t2"/>
</dbReference>
<keyword evidence="3" id="KW-0731">Sigma factor</keyword>
<evidence type="ECO:0000313" key="7">
    <source>
        <dbReference type="Proteomes" id="UP000317238"/>
    </source>
</evidence>
<keyword evidence="4" id="KW-0804">Transcription</keyword>
<dbReference type="EMBL" id="SJPL01000001">
    <property type="protein sequence ID" value="TWT71230.1"/>
    <property type="molecule type" value="Genomic_DNA"/>
</dbReference>
<feature type="domain" description="RNA polymerase sigma factor 70 region 4 type 2" evidence="5">
    <location>
        <begin position="189"/>
        <end position="241"/>
    </location>
</feature>
<dbReference type="AlphaFoldDB" id="A0A5C5Y7D7"/>
<name>A0A5C5Y7D7_9PLAN</name>
<dbReference type="PANTHER" id="PTHR43133">
    <property type="entry name" value="RNA POLYMERASE ECF-TYPE SIGMA FACTO"/>
    <property type="match status" value="1"/>
</dbReference>
<dbReference type="SUPFAM" id="SSF88659">
    <property type="entry name" value="Sigma3 and sigma4 domains of RNA polymerase sigma factors"/>
    <property type="match status" value="1"/>
</dbReference>
<dbReference type="SUPFAM" id="SSF88946">
    <property type="entry name" value="Sigma2 domain of RNA polymerase sigma factors"/>
    <property type="match status" value="1"/>
</dbReference>
<proteinExistence type="inferred from homology"/>
<gene>
    <name evidence="6" type="ORF">Pan14r_35400</name>
</gene>
<dbReference type="InterPro" id="IPR039425">
    <property type="entry name" value="RNA_pol_sigma-70-like"/>
</dbReference>
<evidence type="ECO:0000256" key="4">
    <source>
        <dbReference type="ARBA" id="ARBA00023163"/>
    </source>
</evidence>
<dbReference type="InterPro" id="IPR014284">
    <property type="entry name" value="RNA_pol_sigma-70_dom"/>
</dbReference>
<evidence type="ECO:0000256" key="2">
    <source>
        <dbReference type="ARBA" id="ARBA00023015"/>
    </source>
</evidence>
<dbReference type="GO" id="GO:0016987">
    <property type="term" value="F:sigma factor activity"/>
    <property type="evidence" value="ECO:0007669"/>
    <property type="project" value="UniProtKB-KW"/>
</dbReference>
<keyword evidence="2" id="KW-0805">Transcription regulation</keyword>
<dbReference type="Proteomes" id="UP000317238">
    <property type="component" value="Unassembled WGS sequence"/>
</dbReference>
<dbReference type="GO" id="GO:0003677">
    <property type="term" value="F:DNA binding"/>
    <property type="evidence" value="ECO:0007669"/>
    <property type="project" value="InterPro"/>
</dbReference>
<evidence type="ECO:0000259" key="5">
    <source>
        <dbReference type="Pfam" id="PF08281"/>
    </source>
</evidence>
<dbReference type="InterPro" id="IPR036388">
    <property type="entry name" value="WH-like_DNA-bd_sf"/>
</dbReference>
<evidence type="ECO:0000256" key="1">
    <source>
        <dbReference type="ARBA" id="ARBA00010641"/>
    </source>
</evidence>
<keyword evidence="7" id="KW-1185">Reference proteome</keyword>
<dbReference type="CDD" id="cd06171">
    <property type="entry name" value="Sigma70_r4"/>
    <property type="match status" value="1"/>
</dbReference>
<dbReference type="InterPro" id="IPR013324">
    <property type="entry name" value="RNA_pol_sigma_r3/r4-like"/>
</dbReference>